<dbReference type="RefSeq" id="WP_169610142.1">
    <property type="nucleotide sequence ID" value="NZ_CP051682.1"/>
</dbReference>
<dbReference type="PANTHER" id="PTHR42852:SF13">
    <property type="entry name" value="PROTEIN DIPZ"/>
    <property type="match status" value="1"/>
</dbReference>
<keyword evidence="3" id="KW-1185">Reference proteome</keyword>
<dbReference type="EMBL" id="CP051682">
    <property type="protein sequence ID" value="QJD97720.1"/>
    <property type="molecule type" value="Genomic_DNA"/>
</dbReference>
<proteinExistence type="predicted"/>
<protein>
    <submittedName>
        <fullName evidence="2">TlpA family protein disulfide reductase</fullName>
    </submittedName>
</protein>
<name>A0A7L5E2W1_9SPHI</name>
<evidence type="ECO:0000259" key="1">
    <source>
        <dbReference type="PROSITE" id="PS51352"/>
    </source>
</evidence>
<dbReference type="GO" id="GO:0016491">
    <property type="term" value="F:oxidoreductase activity"/>
    <property type="evidence" value="ECO:0007669"/>
    <property type="project" value="InterPro"/>
</dbReference>
<dbReference type="Gene3D" id="3.40.30.10">
    <property type="entry name" value="Glutaredoxin"/>
    <property type="match status" value="1"/>
</dbReference>
<dbReference type="InterPro" id="IPR013766">
    <property type="entry name" value="Thioredoxin_domain"/>
</dbReference>
<dbReference type="KEGG" id="mrob:HH214_18485"/>
<dbReference type="Pfam" id="PF00578">
    <property type="entry name" value="AhpC-TSA"/>
    <property type="match status" value="1"/>
</dbReference>
<dbReference type="InterPro" id="IPR036249">
    <property type="entry name" value="Thioredoxin-like_sf"/>
</dbReference>
<reference evidence="2 3" key="1">
    <citation type="submission" date="2020-04" db="EMBL/GenBank/DDBJ databases">
        <title>Genome sequencing of novel species.</title>
        <authorList>
            <person name="Heo J."/>
            <person name="Kim S.-J."/>
            <person name="Kim J.-S."/>
            <person name="Hong S.-B."/>
            <person name="Kwon S.-W."/>
        </authorList>
    </citation>
    <scope>NUCLEOTIDE SEQUENCE [LARGE SCALE GENOMIC DNA]</scope>
    <source>
        <strain evidence="2 3">F39-2</strain>
    </source>
</reference>
<dbReference type="SUPFAM" id="SSF52833">
    <property type="entry name" value="Thioredoxin-like"/>
    <property type="match status" value="1"/>
</dbReference>
<evidence type="ECO:0000313" key="2">
    <source>
        <dbReference type="EMBL" id="QJD97720.1"/>
    </source>
</evidence>
<sequence length="439" mass="50300">MGTDVSLRSEEAVTTVTNQTNDTIKLKGVISFYLPVSEKVVEEVIDPGKSATFKIKMNYPDFIQFTSLPFRIYNAPGKTVKCTIESDTPLKLSFTGDLSAENNYYSAYFQGAQSNQIYYQVGNQIKDFNKFPALADSINRINLNFLENYKQPLSSTFKKQEYWRLMYNNAFLKHHVPFDKAFKSGQKIRLDDKYFNFDSETPLVGQAIPLSTEYLWYAVFRLRDIAINESKADSLLSVTMLAAAQDKCGKSEIGDVVKMRLLYDAYARSKINYEKLLRQVTFVNPENKRILDSISNARFSLPLTGKKAPEFRLVSITGDTVELSQFADHLIVVNFWASWCAPCIQEFPLENKLYDTYKASKNLVVINVCIDSPIDAWKNLSAKHQLKMVNLFADDIQGKYLKKKYNISTLPKSVFIDRKLKIINNNFKRASQIKLQDLE</sequence>
<feature type="domain" description="Thioredoxin" evidence="1">
    <location>
        <begin position="302"/>
        <end position="428"/>
    </location>
</feature>
<gene>
    <name evidence="2" type="ORF">HH214_18485</name>
</gene>
<dbReference type="InterPro" id="IPR000866">
    <property type="entry name" value="AhpC/TSA"/>
</dbReference>
<dbReference type="GO" id="GO:0016209">
    <property type="term" value="F:antioxidant activity"/>
    <property type="evidence" value="ECO:0007669"/>
    <property type="project" value="InterPro"/>
</dbReference>
<accession>A0A7L5E2W1</accession>
<dbReference type="Proteomes" id="UP000503278">
    <property type="component" value="Chromosome"/>
</dbReference>
<dbReference type="CDD" id="cd02966">
    <property type="entry name" value="TlpA_like_family"/>
    <property type="match status" value="1"/>
</dbReference>
<dbReference type="PANTHER" id="PTHR42852">
    <property type="entry name" value="THIOL:DISULFIDE INTERCHANGE PROTEIN DSBE"/>
    <property type="match status" value="1"/>
</dbReference>
<evidence type="ECO:0000313" key="3">
    <source>
        <dbReference type="Proteomes" id="UP000503278"/>
    </source>
</evidence>
<dbReference type="PROSITE" id="PS51352">
    <property type="entry name" value="THIOREDOXIN_2"/>
    <property type="match status" value="1"/>
</dbReference>
<dbReference type="AlphaFoldDB" id="A0A7L5E2W1"/>
<dbReference type="InterPro" id="IPR050553">
    <property type="entry name" value="Thioredoxin_ResA/DsbE_sf"/>
</dbReference>
<organism evidence="2 3">
    <name type="scientific">Mucilaginibacter robiniae</name>
    <dbReference type="NCBI Taxonomy" id="2728022"/>
    <lineage>
        <taxon>Bacteria</taxon>
        <taxon>Pseudomonadati</taxon>
        <taxon>Bacteroidota</taxon>
        <taxon>Sphingobacteriia</taxon>
        <taxon>Sphingobacteriales</taxon>
        <taxon>Sphingobacteriaceae</taxon>
        <taxon>Mucilaginibacter</taxon>
    </lineage>
</organism>